<protein>
    <recommendedName>
        <fullName evidence="4">Very-short-patch-repair endonuclease</fullName>
    </recommendedName>
</protein>
<feature type="compositionally biased region" description="Basic residues" evidence="1">
    <location>
        <begin position="344"/>
        <end position="358"/>
    </location>
</feature>
<evidence type="ECO:0008006" key="4">
    <source>
        <dbReference type="Google" id="ProtNLM"/>
    </source>
</evidence>
<evidence type="ECO:0000313" key="3">
    <source>
        <dbReference type="Proteomes" id="UP001501594"/>
    </source>
</evidence>
<evidence type="ECO:0000313" key="2">
    <source>
        <dbReference type="EMBL" id="GAA4267433.1"/>
    </source>
</evidence>
<gene>
    <name evidence="2" type="ORF">GCM10022256_30450</name>
</gene>
<keyword evidence="3" id="KW-1185">Reference proteome</keyword>
<feature type="compositionally biased region" description="Low complexity" evidence="1">
    <location>
        <begin position="327"/>
        <end position="343"/>
    </location>
</feature>
<evidence type="ECO:0000256" key="1">
    <source>
        <dbReference type="SAM" id="MobiDB-lite"/>
    </source>
</evidence>
<reference evidence="3" key="1">
    <citation type="journal article" date="2019" name="Int. J. Syst. Evol. Microbiol.">
        <title>The Global Catalogue of Microorganisms (GCM) 10K type strain sequencing project: providing services to taxonomists for standard genome sequencing and annotation.</title>
        <authorList>
            <consortium name="The Broad Institute Genomics Platform"/>
            <consortium name="The Broad Institute Genome Sequencing Center for Infectious Disease"/>
            <person name="Wu L."/>
            <person name="Ma J."/>
        </authorList>
    </citation>
    <scope>NUCLEOTIDE SEQUENCE [LARGE SCALE GENOMIC DNA]</scope>
    <source>
        <strain evidence="3">JCM 17442</strain>
    </source>
</reference>
<dbReference type="RefSeq" id="WP_344797724.1">
    <property type="nucleotide sequence ID" value="NZ_BAABAU010000004.1"/>
</dbReference>
<name>A0ABP8E5F2_9MICO</name>
<sequence length="358" mass="39270">MIAIDSLVTAGGGAAHKRELAARGATDRDLTWAVRDGLLRRARRGWYTTFERSDPRYKALRVGGRLTGASALAFLGAWQWSDRPPVTVSVPLNASRLRRVRGTRVVWDSLDVGERGSAWSVGPRDALREALLEVSFEEAVALLDWAVHQRVIDLDEIGRLVAGLPGDLARIEGWVDPACESFLESIVRTRLRLAGYSVSSQETLANGQRIDLVVEGVVGLETDGREFHAGSFEADRRKDLEIVVGGKAVLRLSYSMVRDEWERVLAAVEAAVRNHRRGTTRRVGNSGSWPRAPRRGLRLWRLRPEARGLHPELPTGSPGGSGDERSGSSSGSSGSSSSRSSSSSRRRGRHRRLGTIWG</sequence>
<feature type="region of interest" description="Disordered" evidence="1">
    <location>
        <begin position="307"/>
        <end position="358"/>
    </location>
</feature>
<dbReference type="EMBL" id="BAABAU010000004">
    <property type="protein sequence ID" value="GAA4267433.1"/>
    <property type="molecule type" value="Genomic_DNA"/>
</dbReference>
<organism evidence="2 3">
    <name type="scientific">Frondihabitans peucedani</name>
    <dbReference type="NCBI Taxonomy" id="598626"/>
    <lineage>
        <taxon>Bacteria</taxon>
        <taxon>Bacillati</taxon>
        <taxon>Actinomycetota</taxon>
        <taxon>Actinomycetes</taxon>
        <taxon>Micrococcales</taxon>
        <taxon>Microbacteriaceae</taxon>
        <taxon>Frondihabitans</taxon>
    </lineage>
</organism>
<comment type="caution">
    <text evidence="2">The sequence shown here is derived from an EMBL/GenBank/DDBJ whole genome shotgun (WGS) entry which is preliminary data.</text>
</comment>
<dbReference type="Proteomes" id="UP001501594">
    <property type="component" value="Unassembled WGS sequence"/>
</dbReference>
<proteinExistence type="predicted"/>
<accession>A0ABP8E5F2</accession>